<reference evidence="1" key="1">
    <citation type="submission" date="2018-05" db="EMBL/GenBank/DDBJ databases">
        <title>Draft genome of Mucuna pruriens seed.</title>
        <authorList>
            <person name="Nnadi N.E."/>
            <person name="Vos R."/>
            <person name="Hasami M.H."/>
            <person name="Devisetty U.K."/>
            <person name="Aguiy J.C."/>
        </authorList>
    </citation>
    <scope>NUCLEOTIDE SEQUENCE [LARGE SCALE GENOMIC DNA]</scope>
    <source>
        <strain evidence="1">JCA_2017</strain>
    </source>
</reference>
<name>A0A371H3D7_MUCPR</name>
<organism evidence="1 2">
    <name type="scientific">Mucuna pruriens</name>
    <name type="common">Velvet bean</name>
    <name type="synonym">Dolichos pruriens</name>
    <dbReference type="NCBI Taxonomy" id="157652"/>
    <lineage>
        <taxon>Eukaryota</taxon>
        <taxon>Viridiplantae</taxon>
        <taxon>Streptophyta</taxon>
        <taxon>Embryophyta</taxon>
        <taxon>Tracheophyta</taxon>
        <taxon>Spermatophyta</taxon>
        <taxon>Magnoliopsida</taxon>
        <taxon>eudicotyledons</taxon>
        <taxon>Gunneridae</taxon>
        <taxon>Pentapetalae</taxon>
        <taxon>rosids</taxon>
        <taxon>fabids</taxon>
        <taxon>Fabales</taxon>
        <taxon>Fabaceae</taxon>
        <taxon>Papilionoideae</taxon>
        <taxon>50 kb inversion clade</taxon>
        <taxon>NPAAA clade</taxon>
        <taxon>indigoferoid/millettioid clade</taxon>
        <taxon>Phaseoleae</taxon>
        <taxon>Mucuna</taxon>
    </lineage>
</organism>
<dbReference type="EMBL" id="QJKJ01003681">
    <property type="protein sequence ID" value="RDX97332.1"/>
    <property type="molecule type" value="Genomic_DNA"/>
</dbReference>
<keyword evidence="2" id="KW-1185">Reference proteome</keyword>
<dbReference type="Proteomes" id="UP000257109">
    <property type="component" value="Unassembled WGS sequence"/>
</dbReference>
<evidence type="ECO:0008006" key="3">
    <source>
        <dbReference type="Google" id="ProtNLM"/>
    </source>
</evidence>
<evidence type="ECO:0000313" key="2">
    <source>
        <dbReference type="Proteomes" id="UP000257109"/>
    </source>
</evidence>
<accession>A0A371H3D7</accession>
<sequence>MLLLQEFDVEITDKKGAKNAIADHLSRRVFERANSADDSCITMERPKLSKKDWKAMPSTIFGMILTYGGCAMIKSRVGAFQNPRSSQSSTFVTQRLKAAIMDQCGQPEKSLTVGYTSPPYIETHTSLSQPANSAKKLEFGVPKALINDQGSHFCNRAMAMLLEKYGVVIELLPLIILKPTTKLKSSIWKLKSYYRRWRIRAKTIGAASWRMLCGCIEQLTRLH</sequence>
<protein>
    <recommendedName>
        <fullName evidence="3">Integrase catalytic domain-containing protein</fullName>
    </recommendedName>
</protein>
<dbReference type="OrthoDB" id="6761011at2759"/>
<gene>
    <name evidence="1" type="ORF">CR513_19902</name>
</gene>
<feature type="non-terminal residue" evidence="1">
    <location>
        <position position="1"/>
    </location>
</feature>
<proteinExistence type="predicted"/>
<comment type="caution">
    <text evidence="1">The sequence shown here is derived from an EMBL/GenBank/DDBJ whole genome shotgun (WGS) entry which is preliminary data.</text>
</comment>
<evidence type="ECO:0000313" key="1">
    <source>
        <dbReference type="EMBL" id="RDX97332.1"/>
    </source>
</evidence>
<dbReference type="AlphaFoldDB" id="A0A371H3D7"/>